<evidence type="ECO:0000256" key="1">
    <source>
        <dbReference type="SAM" id="Phobius"/>
    </source>
</evidence>
<dbReference type="Pfam" id="PF07670">
    <property type="entry name" value="Gate"/>
    <property type="match status" value="1"/>
</dbReference>
<dbReference type="STRING" id="1002809.SSIL_3442"/>
<dbReference type="PATRIC" id="fig|1002809.3.peg.3487"/>
<feature type="transmembrane region" description="Helical" evidence="1">
    <location>
        <begin position="133"/>
        <end position="160"/>
    </location>
</feature>
<feature type="transmembrane region" description="Helical" evidence="1">
    <location>
        <begin position="368"/>
        <end position="389"/>
    </location>
</feature>
<accession>F2F7A6</accession>
<keyword evidence="1" id="KW-1133">Transmembrane helix</keyword>
<feature type="domain" description="Nucleoside transporter/FeoB GTPase Gate" evidence="2">
    <location>
        <begin position="137"/>
        <end position="235"/>
    </location>
</feature>
<feature type="transmembrane region" description="Helical" evidence="1">
    <location>
        <begin position="52"/>
        <end position="71"/>
    </location>
</feature>
<gene>
    <name evidence="3" type="ordered locus">SSIL_3442</name>
</gene>
<dbReference type="KEGG" id="siv:SSIL_3442"/>
<evidence type="ECO:0000313" key="3">
    <source>
        <dbReference type="EMBL" id="BAK17865.1"/>
    </source>
</evidence>
<feature type="transmembrane region" description="Helical" evidence="1">
    <location>
        <begin position="429"/>
        <end position="450"/>
    </location>
</feature>
<protein>
    <recommendedName>
        <fullName evidence="2">Nucleoside transporter/FeoB GTPase Gate domain-containing protein</fullName>
    </recommendedName>
</protein>
<evidence type="ECO:0000259" key="2">
    <source>
        <dbReference type="Pfam" id="PF07670"/>
    </source>
</evidence>
<dbReference type="EMBL" id="AP012157">
    <property type="protein sequence ID" value="BAK17865.1"/>
    <property type="molecule type" value="Genomic_DNA"/>
</dbReference>
<dbReference type="eggNOG" id="COG3314">
    <property type="taxonomic scope" value="Bacteria"/>
</dbReference>
<feature type="transmembrane region" description="Helical" evidence="1">
    <location>
        <begin position="7"/>
        <end position="25"/>
    </location>
</feature>
<name>F2F7A6_SOLSS</name>
<dbReference type="AlphaFoldDB" id="F2F7A6"/>
<dbReference type="HOGENOM" id="CLU_048533_0_0_9"/>
<feature type="transmembrane region" description="Helical" evidence="1">
    <location>
        <begin position="92"/>
        <end position="113"/>
    </location>
</feature>
<feature type="transmembrane region" description="Helical" evidence="1">
    <location>
        <begin position="211"/>
        <end position="230"/>
    </location>
</feature>
<keyword evidence="4" id="KW-1185">Reference proteome</keyword>
<keyword evidence="1" id="KW-0812">Transmembrane</keyword>
<reference evidence="3 4" key="2">
    <citation type="journal article" date="2012" name="J. Biosci. Bioeng.">
        <title>Complete genome sequence and characterization of the N-acylhomoserine lactone-degrading gene of the potato leaf-associated Solibacillus silvestris.</title>
        <authorList>
            <person name="Morohoshi T."/>
            <person name="Tominaga Y."/>
            <person name="Someya N."/>
            <person name="Ikeda T."/>
        </authorList>
    </citation>
    <scope>NUCLEOTIDE SEQUENCE [LARGE SCALE GENOMIC DNA]</scope>
    <source>
        <strain evidence="3 4">StLB046</strain>
    </source>
</reference>
<sequence>MKTKFSSYTWFLFIALSALGVFLFITPIGTEDGIKVPIAILANFLAGKVEPFIHWFAFIVFIIAAVGSVVMQFIPQKKEQRTLADSLFRVNWFWTIMRVLAVIFASMYVFQIGPESLTSDVTTGVLLDPASGLVTFMFVLFLFAGLLLPLLTDFGLLEFFGSMMVKIMRPLFKIPGRSAIDCLASWVGDGTIGVLLTSKQYEEKNYTGREAATIATTFSVVSITFCLVVVETIGIGDYFIEFYASVIICGLILAFIMPRIYPLKQKADTLIDGSQVPANREDVQNGYNVFSFGLHNALSKADSNRNLGKMIKNGFINVLEMWFAVTPIIMAFATIALVLAEFTSFFRILGMPFEPILALLQIPEAGEAAQTMIVGFADMLLPSVLGAGIESEMTRFFIATVSVTQLIYMSEVGGLILGTKLPLKIWDLFIIFLIRTIISIPIIAAIAHLLF</sequence>
<feature type="transmembrane region" description="Helical" evidence="1">
    <location>
        <begin position="322"/>
        <end position="348"/>
    </location>
</feature>
<feature type="transmembrane region" description="Helical" evidence="1">
    <location>
        <begin position="242"/>
        <end position="261"/>
    </location>
</feature>
<proteinExistence type="predicted"/>
<dbReference type="Proteomes" id="UP000006691">
    <property type="component" value="Chromosome"/>
</dbReference>
<keyword evidence="1" id="KW-0472">Membrane</keyword>
<organism evidence="3 4">
    <name type="scientific">Solibacillus silvestris (strain StLB046)</name>
    <name type="common">Bacillus silvestris</name>
    <dbReference type="NCBI Taxonomy" id="1002809"/>
    <lineage>
        <taxon>Bacteria</taxon>
        <taxon>Bacillati</taxon>
        <taxon>Bacillota</taxon>
        <taxon>Bacilli</taxon>
        <taxon>Bacillales</taxon>
        <taxon>Caryophanaceae</taxon>
        <taxon>Solibacillus</taxon>
    </lineage>
</organism>
<feature type="transmembrane region" description="Helical" evidence="1">
    <location>
        <begin position="396"/>
        <end position="417"/>
    </location>
</feature>
<evidence type="ECO:0000313" key="4">
    <source>
        <dbReference type="Proteomes" id="UP000006691"/>
    </source>
</evidence>
<dbReference type="RefSeq" id="WP_014824762.1">
    <property type="nucleotide sequence ID" value="NC_018065.1"/>
</dbReference>
<reference evidence="4" key="1">
    <citation type="submission" date="2011-04" db="EMBL/GenBank/DDBJ databases">
        <title>Genome sequence of Solibacillus silvestris StLB046.</title>
        <authorList>
            <person name="Morohoshi T."/>
            <person name="Someya N."/>
            <person name="Ikeda T."/>
        </authorList>
    </citation>
    <scope>NUCLEOTIDE SEQUENCE [LARGE SCALE GENOMIC DNA]</scope>
    <source>
        <strain evidence="4">StLB046</strain>
    </source>
</reference>
<dbReference type="InterPro" id="IPR011642">
    <property type="entry name" value="Gate_dom"/>
</dbReference>